<reference evidence="2 3" key="1">
    <citation type="journal article" date="2020" name="ISME J.">
        <title>Comparative genomics reveals insights into cyanobacterial evolution and habitat adaptation.</title>
        <authorList>
            <person name="Chen M.Y."/>
            <person name="Teng W.K."/>
            <person name="Zhao L."/>
            <person name="Hu C.X."/>
            <person name="Zhou Y.K."/>
            <person name="Han B.P."/>
            <person name="Song L.R."/>
            <person name="Shu W.S."/>
        </authorList>
    </citation>
    <scope>NUCLEOTIDE SEQUENCE [LARGE SCALE GENOMIC DNA]</scope>
    <source>
        <strain evidence="2 3">FACHB-1050</strain>
    </source>
</reference>
<proteinExistence type="predicted"/>
<dbReference type="EMBL" id="JACJQY010000077">
    <property type="protein sequence ID" value="MBD2319953.1"/>
    <property type="molecule type" value="Genomic_DNA"/>
</dbReference>
<keyword evidence="1" id="KW-0812">Transmembrane</keyword>
<organism evidence="2 3">
    <name type="scientific">Phormidium tenue FACHB-1050</name>
    <dbReference type="NCBI Taxonomy" id="2692857"/>
    <lineage>
        <taxon>Bacteria</taxon>
        <taxon>Bacillati</taxon>
        <taxon>Cyanobacteriota</taxon>
        <taxon>Cyanophyceae</taxon>
        <taxon>Oscillatoriophycideae</taxon>
        <taxon>Oscillatoriales</taxon>
        <taxon>Oscillatoriaceae</taxon>
        <taxon>Phormidium</taxon>
    </lineage>
</organism>
<keyword evidence="1" id="KW-1133">Transmembrane helix</keyword>
<feature type="transmembrane region" description="Helical" evidence="1">
    <location>
        <begin position="12"/>
        <end position="33"/>
    </location>
</feature>
<keyword evidence="3" id="KW-1185">Reference proteome</keyword>
<name>A0ABR8CGM5_9CYAN</name>
<comment type="caution">
    <text evidence="2">The sequence shown here is derived from an EMBL/GenBank/DDBJ whole genome shotgun (WGS) entry which is preliminary data.</text>
</comment>
<dbReference type="Proteomes" id="UP000618445">
    <property type="component" value="Unassembled WGS sequence"/>
</dbReference>
<accession>A0ABR8CGM5</accession>
<evidence type="ECO:0000313" key="2">
    <source>
        <dbReference type="EMBL" id="MBD2319953.1"/>
    </source>
</evidence>
<gene>
    <name evidence="2" type="ORF">H6G05_24340</name>
</gene>
<sequence length="72" mass="8187">MNNEQPTFKLWQVIAIGIVFFFAVSFAIAYFTAKNDPLNNVDIDLFLEGCSYIFKPDGSYDVVKFGDPRCPK</sequence>
<evidence type="ECO:0000256" key="1">
    <source>
        <dbReference type="SAM" id="Phobius"/>
    </source>
</evidence>
<evidence type="ECO:0000313" key="3">
    <source>
        <dbReference type="Proteomes" id="UP000618445"/>
    </source>
</evidence>
<keyword evidence="1" id="KW-0472">Membrane</keyword>
<protein>
    <submittedName>
        <fullName evidence="2">Uncharacterized protein</fullName>
    </submittedName>
</protein>
<dbReference type="RefSeq" id="WP_190582473.1">
    <property type="nucleotide sequence ID" value="NZ_CAWPQU010000075.1"/>
</dbReference>